<evidence type="ECO:0000313" key="3">
    <source>
        <dbReference type="EMBL" id="EUC40462.1"/>
    </source>
</evidence>
<dbReference type="HOGENOM" id="CLU_963135_0_0_1"/>
<proteinExistence type="predicted"/>
<evidence type="ECO:0000313" key="4">
    <source>
        <dbReference type="Proteomes" id="UP000054032"/>
    </source>
</evidence>
<reference evidence="3 4" key="1">
    <citation type="journal article" date="2013" name="PLoS Genet.">
        <title>Comparative genome structure, secondary metabolite, and effector coding capacity across Cochliobolus pathogens.</title>
        <authorList>
            <person name="Condon B.J."/>
            <person name="Leng Y."/>
            <person name="Wu D."/>
            <person name="Bushley K.E."/>
            <person name="Ohm R.A."/>
            <person name="Otillar R."/>
            <person name="Martin J."/>
            <person name="Schackwitz W."/>
            <person name="Grimwood J."/>
            <person name="MohdZainudin N."/>
            <person name="Xue C."/>
            <person name="Wang R."/>
            <person name="Manning V.A."/>
            <person name="Dhillon B."/>
            <person name="Tu Z.J."/>
            <person name="Steffenson B.J."/>
            <person name="Salamov A."/>
            <person name="Sun H."/>
            <person name="Lowry S."/>
            <person name="LaButti K."/>
            <person name="Han J."/>
            <person name="Copeland A."/>
            <person name="Lindquist E."/>
            <person name="Barry K."/>
            <person name="Schmutz J."/>
            <person name="Baker S.E."/>
            <person name="Ciuffetti L.M."/>
            <person name="Grigoriev I.V."/>
            <person name="Zhong S."/>
            <person name="Turgeon B.G."/>
        </authorList>
    </citation>
    <scope>NUCLEOTIDE SEQUENCE [LARGE SCALE GENOMIC DNA]</scope>
    <source>
        <strain evidence="3 4">ATCC 44560</strain>
    </source>
</reference>
<evidence type="ECO:0000256" key="2">
    <source>
        <dbReference type="SAM" id="MobiDB-lite"/>
    </source>
</evidence>
<dbReference type="RefSeq" id="XP_007693011.1">
    <property type="nucleotide sequence ID" value="XM_007694821.1"/>
</dbReference>
<feature type="coiled-coil region" evidence="1">
    <location>
        <begin position="45"/>
        <end position="98"/>
    </location>
</feature>
<keyword evidence="4" id="KW-1185">Reference proteome</keyword>
<evidence type="ECO:0008006" key="5">
    <source>
        <dbReference type="Google" id="ProtNLM"/>
    </source>
</evidence>
<feature type="region of interest" description="Disordered" evidence="2">
    <location>
        <begin position="1"/>
        <end position="42"/>
    </location>
</feature>
<dbReference type="CDD" id="cd14688">
    <property type="entry name" value="bZIP_YAP"/>
    <property type="match status" value="1"/>
</dbReference>
<dbReference type="PANTHER" id="PTHR37012">
    <property type="entry name" value="B-ZIP TRANSCRIPTION FACTOR (EUROFUNG)-RELATED"/>
    <property type="match status" value="1"/>
</dbReference>
<evidence type="ECO:0000256" key="1">
    <source>
        <dbReference type="SAM" id="Coils"/>
    </source>
</evidence>
<organism evidence="3 4">
    <name type="scientific">Bipolaris oryzae ATCC 44560</name>
    <dbReference type="NCBI Taxonomy" id="930090"/>
    <lineage>
        <taxon>Eukaryota</taxon>
        <taxon>Fungi</taxon>
        <taxon>Dikarya</taxon>
        <taxon>Ascomycota</taxon>
        <taxon>Pezizomycotina</taxon>
        <taxon>Dothideomycetes</taxon>
        <taxon>Pleosporomycetidae</taxon>
        <taxon>Pleosporales</taxon>
        <taxon>Pleosporineae</taxon>
        <taxon>Pleosporaceae</taxon>
        <taxon>Bipolaris</taxon>
    </lineage>
</organism>
<dbReference type="AlphaFoldDB" id="W6YMF0"/>
<accession>W6YMF0</accession>
<keyword evidence="1" id="KW-0175">Coiled coil</keyword>
<sequence>MVNHEPKDAAPAQICITGKRKRPVSEQEHRERKRAVDRRAQRSLREKTKIHIAKLERTIEILQNKDRNDTTSTLLSEIDALRAENERLKHTIESVKSLVGLNVVSQDILPTKPGPVMEHANRSPAAAAVGHSLPEPPTISIAGDPQPSPLPHLNQSTSIDRTIPGDEQQRFDQPKCPEQPDFFQPSPFPNGPTVINQLTTAAIDLDGITIIPDIDEPTVPDTNKKLAHSPRFRPLSECLPKKQSEELLQAIIGKDPFSSLMQEIMGAKVILSFPHHSPHRRPFSKPHNVQIRHEQDGF</sequence>
<dbReference type="Gene3D" id="1.20.5.170">
    <property type="match status" value="1"/>
</dbReference>
<protein>
    <recommendedName>
        <fullName evidence="5">BZIP domain-containing protein</fullName>
    </recommendedName>
</protein>
<dbReference type="KEGG" id="bor:COCMIDRAFT_108759"/>
<dbReference type="OrthoDB" id="5086080at2759"/>
<feature type="region of interest" description="Disordered" evidence="2">
    <location>
        <begin position="277"/>
        <end position="298"/>
    </location>
</feature>
<dbReference type="eggNOG" id="ENOG502RF66">
    <property type="taxonomic scope" value="Eukaryota"/>
</dbReference>
<name>W6YMF0_COCMI</name>
<gene>
    <name evidence="3" type="ORF">COCMIDRAFT_108759</name>
</gene>
<dbReference type="Proteomes" id="UP000054032">
    <property type="component" value="Unassembled WGS sequence"/>
</dbReference>
<dbReference type="GeneID" id="19119305"/>
<dbReference type="PANTHER" id="PTHR37012:SF7">
    <property type="entry name" value="B-ZIP TRANSCRIPTION FACTOR (EUROFUNG)-RELATED"/>
    <property type="match status" value="1"/>
</dbReference>
<dbReference type="EMBL" id="KI964163">
    <property type="protein sequence ID" value="EUC40462.1"/>
    <property type="molecule type" value="Genomic_DNA"/>
</dbReference>